<gene>
    <name evidence="4" type="primary">fbp</name>
    <name evidence="5" type="ORF">SAMN05421730_1001181</name>
</gene>
<comment type="pathway">
    <text evidence="4">Carbohydrate biosynthesis; gluconeogenesis.</text>
</comment>
<dbReference type="RefSeq" id="WP_091228777.1">
    <property type="nucleotide sequence ID" value="NZ_FMKA01000001.1"/>
</dbReference>
<keyword evidence="3 4" id="KW-0119">Carbohydrate metabolism</keyword>
<evidence type="ECO:0000313" key="6">
    <source>
        <dbReference type="Proteomes" id="UP000199315"/>
    </source>
</evidence>
<dbReference type="Proteomes" id="UP000199315">
    <property type="component" value="Unassembled WGS sequence"/>
</dbReference>
<reference evidence="5 6" key="1">
    <citation type="submission" date="2016-09" db="EMBL/GenBank/DDBJ databases">
        <authorList>
            <person name="Capua I."/>
            <person name="De Benedictis P."/>
            <person name="Joannis T."/>
            <person name="Lombin L.H."/>
            <person name="Cattoli G."/>
        </authorList>
    </citation>
    <scope>NUCLEOTIDE SEQUENCE [LARGE SCALE GENOMIC DNA]</scope>
    <source>
        <strain evidence="5 6">GluBS11</strain>
    </source>
</reference>
<dbReference type="InterPro" id="IPR009164">
    <property type="entry name" value="FBPtase_class3"/>
</dbReference>
<dbReference type="HAMAP" id="MF_01854">
    <property type="entry name" value="FBPase_class3"/>
    <property type="match status" value="1"/>
</dbReference>
<dbReference type="Gene3D" id="3.60.21.10">
    <property type="match status" value="1"/>
</dbReference>
<evidence type="ECO:0000256" key="1">
    <source>
        <dbReference type="ARBA" id="ARBA00022801"/>
    </source>
</evidence>
<dbReference type="OrthoDB" id="9779903at2"/>
<evidence type="ECO:0000313" key="5">
    <source>
        <dbReference type="EMBL" id="SCP94947.1"/>
    </source>
</evidence>
<dbReference type="UniPathway" id="UPA00138"/>
<dbReference type="EMBL" id="FMKA01000001">
    <property type="protein sequence ID" value="SCP94947.1"/>
    <property type="molecule type" value="Genomic_DNA"/>
</dbReference>
<evidence type="ECO:0000256" key="2">
    <source>
        <dbReference type="ARBA" id="ARBA00023211"/>
    </source>
</evidence>
<proteinExistence type="inferred from homology"/>
<evidence type="ECO:0000256" key="4">
    <source>
        <dbReference type="HAMAP-Rule" id="MF_01854"/>
    </source>
</evidence>
<evidence type="ECO:0000256" key="3">
    <source>
        <dbReference type="ARBA" id="ARBA00023277"/>
    </source>
</evidence>
<dbReference type="GO" id="GO:0042132">
    <property type="term" value="F:fructose 1,6-bisphosphate 1-phosphatase activity"/>
    <property type="evidence" value="ECO:0007669"/>
    <property type="project" value="UniProtKB-UniRule"/>
</dbReference>
<keyword evidence="1 4" id="KW-0378">Hydrolase</keyword>
<dbReference type="EC" id="3.1.3.11" evidence="4"/>
<dbReference type="Pfam" id="PF06874">
    <property type="entry name" value="FBPase_2"/>
    <property type="match status" value="1"/>
</dbReference>
<dbReference type="STRING" id="1619234.SAMN05421730_1001181"/>
<organism evidence="5 6">
    <name type="scientific">Anaerobium acetethylicum</name>
    <dbReference type="NCBI Taxonomy" id="1619234"/>
    <lineage>
        <taxon>Bacteria</taxon>
        <taxon>Bacillati</taxon>
        <taxon>Bacillota</taxon>
        <taxon>Clostridia</taxon>
        <taxon>Lachnospirales</taxon>
        <taxon>Lachnospiraceae</taxon>
        <taxon>Anaerobium</taxon>
    </lineage>
</organism>
<comment type="similarity">
    <text evidence="4">Belongs to the FBPase class 3 family.</text>
</comment>
<protein>
    <recommendedName>
        <fullName evidence="4">Fructose-1,6-bisphosphatase class 3</fullName>
        <shortName evidence="4">FBPase class 3</shortName>
        <ecNumber evidence="4">3.1.3.11</ecNumber>
    </recommendedName>
    <alternativeName>
        <fullName evidence="4">D-fructose-1,6-bisphosphate 1-phosphohydrolase class 3</fullName>
    </alternativeName>
</protein>
<comment type="catalytic activity">
    <reaction evidence="4">
        <text>beta-D-fructose 1,6-bisphosphate + H2O = beta-D-fructose 6-phosphate + phosphate</text>
        <dbReference type="Rhea" id="RHEA:11064"/>
        <dbReference type="ChEBI" id="CHEBI:15377"/>
        <dbReference type="ChEBI" id="CHEBI:32966"/>
        <dbReference type="ChEBI" id="CHEBI:43474"/>
        <dbReference type="ChEBI" id="CHEBI:57634"/>
        <dbReference type="EC" id="3.1.3.11"/>
    </reaction>
</comment>
<keyword evidence="6" id="KW-1185">Reference proteome</keyword>
<dbReference type="AlphaFoldDB" id="A0A1D3TNN9"/>
<sequence length="667" mass="77009">MTYNNDDAIRNFTSNEMKHAQLLSRQYPTIAAACTEIVNLKAILNLPKGTEHFLSDIHGEYESFNHVLKNGSGSIKRKIEEIFGDSLREKEIKSLATLIYYPEQKLDIIHSTEDDIEEWYAVTIYRLVEVCRKTAFKYTRMKVRKAMPEDFAYILDELMHQGPRESDKKEYYNEIIATIIKIGRADEFIIAMSKLIQRLVIDRLHIVGDIFDRGPGADIVMDTLMDYHAVDIQWGNHDVLWMGAAAGSEACIATVIRICARYVNLATIEDGYGINLLPLATFALEFYRDDNCTEFKPKIESDRVHYENDLKLIAKMHKAISIIQFKLEGEIIKRRPYFSMEDRLVLEKIDYEKGTISLEGKTYKLRDCHLPTIDPADPYVLTAEERKLIEKLKSSFLKSEKLQRHVRFLFAKGSMYLKSNSNLMYHGCIPLNEDGSFKKVRIGSSGKSYSGKAFFDRLEILVREGYFYKNNPEAQLYGMDLTWYLWNGTDSPLFGKDRMTTFERYFVSEKETHVEKKNPYFNLEDTETLTKMIFEEFDLDPEVSHIINGHVPVKLKKGESPIKANGKLLVIDGGFSKAYQSTTGIAGYTLIYNSYGLLLAAHDPFESTQKAIEEEIDIHSTSMVLEQEVDRKRVRDTDIGDELIIQIRDLENLLDAYRLGFIKEQRY</sequence>
<dbReference type="PIRSF" id="PIRSF000906">
    <property type="entry name" value="FBPtase_Bacill"/>
    <property type="match status" value="1"/>
</dbReference>
<dbReference type="SUPFAM" id="SSF56300">
    <property type="entry name" value="Metallo-dependent phosphatases"/>
    <property type="match status" value="1"/>
</dbReference>
<accession>A0A1D3TNN9</accession>
<keyword evidence="2 4" id="KW-0464">Manganese</keyword>
<comment type="cofactor">
    <cofactor evidence="4">
        <name>Mn(2+)</name>
        <dbReference type="ChEBI" id="CHEBI:29035"/>
    </cofactor>
</comment>
<dbReference type="InterPro" id="IPR029052">
    <property type="entry name" value="Metallo-depent_PP-like"/>
</dbReference>
<name>A0A1D3TNN9_9FIRM</name>
<dbReference type="GO" id="GO:0006094">
    <property type="term" value="P:gluconeogenesis"/>
    <property type="evidence" value="ECO:0007669"/>
    <property type="project" value="UniProtKB-UniRule"/>
</dbReference>